<dbReference type="InterPro" id="IPR029068">
    <property type="entry name" value="Glyas_Bleomycin-R_OHBP_Dase"/>
</dbReference>
<comment type="caution">
    <text evidence="1">The sequence shown here is derived from an EMBL/GenBank/DDBJ whole genome shotgun (WGS) entry which is preliminary data.</text>
</comment>
<organism evidence="1 2">
    <name type="scientific">candidate division KSB3 bacterium</name>
    <dbReference type="NCBI Taxonomy" id="2044937"/>
    <lineage>
        <taxon>Bacteria</taxon>
        <taxon>candidate division KSB3</taxon>
    </lineage>
</organism>
<sequence length="31" mass="3596">MVFEHFALNVAEPTSLANWYMTHLGMQVVMK</sequence>
<dbReference type="Proteomes" id="UP000649604">
    <property type="component" value="Unassembled WGS sequence"/>
</dbReference>
<evidence type="ECO:0000313" key="2">
    <source>
        <dbReference type="Proteomes" id="UP000649604"/>
    </source>
</evidence>
<dbReference type="EMBL" id="WJJP01000088">
    <property type="protein sequence ID" value="MBD3323513.1"/>
    <property type="molecule type" value="Genomic_DNA"/>
</dbReference>
<proteinExistence type="predicted"/>
<evidence type="ECO:0000313" key="1">
    <source>
        <dbReference type="EMBL" id="MBD3323513.1"/>
    </source>
</evidence>
<dbReference type="SUPFAM" id="SSF54593">
    <property type="entry name" value="Glyoxalase/Bleomycin resistance protein/Dihydroxybiphenyl dioxygenase"/>
    <property type="match status" value="1"/>
</dbReference>
<reference evidence="1" key="1">
    <citation type="submission" date="2019-11" db="EMBL/GenBank/DDBJ databases">
        <title>Microbial mats filling the niche in hypersaline microbial mats.</title>
        <authorList>
            <person name="Wong H.L."/>
            <person name="Macleod F.I."/>
            <person name="White R.A. III"/>
            <person name="Burns B.P."/>
        </authorList>
    </citation>
    <scope>NUCLEOTIDE SEQUENCE</scope>
    <source>
        <strain evidence="1">Rbin_158</strain>
    </source>
</reference>
<gene>
    <name evidence="1" type="ORF">GF339_02950</name>
</gene>
<accession>A0A9D5JSQ9</accession>
<dbReference type="AlphaFoldDB" id="A0A9D5JSQ9"/>
<name>A0A9D5JSQ9_9BACT</name>
<feature type="non-terminal residue" evidence="1">
    <location>
        <position position="31"/>
    </location>
</feature>
<protein>
    <submittedName>
        <fullName evidence="1">VOC family protein</fullName>
    </submittedName>
</protein>